<keyword evidence="10" id="KW-0119">Carbohydrate metabolism</keyword>
<comment type="similarity">
    <text evidence="4 10">Belongs to the NAD(P)-dependent epimerase/dehydratase family.</text>
</comment>
<evidence type="ECO:0000256" key="4">
    <source>
        <dbReference type="ARBA" id="ARBA00007637"/>
    </source>
</evidence>
<evidence type="ECO:0000256" key="3">
    <source>
        <dbReference type="ARBA" id="ARBA00004947"/>
    </source>
</evidence>
<sequence length="344" mass="37988">MAILVTGGAGFIGSHTCIELLNSGYDLVVVDNLSNSSMASIKKVEEITAKKVPFYNVDLLDKDSLGSVFLHHDFESVIHFAGVKAVGESTQNPLKYYQNNVMGTLNLCEVMQNHKVLKMVFSSSATVYSPSASGIMTEENLLGASNPYGRTKLMIEELLKDLSASNNNWSISILRYFNPIGAHSSGQIGEDPKGTPNNLLPYIAQVASGKLPIVRVYGIDYDTIDGTGVRDYVHVVDLAKGHIKALDKVKTSNGVSIYNLGTGKGYSVLEMIRAFERVADRKIPYKIEARRDGDVAICYADPSKAMLELGWVAVRDIEEMCEDAWRWQKNYPEGYTMSEMMNKF</sequence>
<reference evidence="12 13" key="1">
    <citation type="submission" date="2019-07" db="EMBL/GenBank/DDBJ databases">
        <title>Genomic Encyclopedia of Type Strains, Phase III (KMG-III): the genomes of soil and plant-associated and newly described type strains.</title>
        <authorList>
            <person name="Whitman W."/>
        </authorList>
    </citation>
    <scope>NUCLEOTIDE SEQUENCE [LARGE SCALE GENOMIC DNA]</scope>
    <source>
        <strain evidence="12 13">BL24</strain>
    </source>
</reference>
<dbReference type="EC" id="5.1.3.2" evidence="5 10"/>
<dbReference type="NCBIfam" id="TIGR01179">
    <property type="entry name" value="galE"/>
    <property type="match status" value="1"/>
</dbReference>
<keyword evidence="13" id="KW-1185">Reference proteome</keyword>
<evidence type="ECO:0000259" key="11">
    <source>
        <dbReference type="Pfam" id="PF01370"/>
    </source>
</evidence>
<evidence type="ECO:0000313" key="12">
    <source>
        <dbReference type="EMBL" id="TYP75670.1"/>
    </source>
</evidence>
<keyword evidence="8" id="KW-0299">Galactose metabolism</keyword>
<dbReference type="GO" id="GO:0003978">
    <property type="term" value="F:UDP-glucose 4-epimerase activity"/>
    <property type="evidence" value="ECO:0007669"/>
    <property type="project" value="UniProtKB-UniRule"/>
</dbReference>
<dbReference type="AlphaFoldDB" id="A0A5S5CBF0"/>
<dbReference type="GO" id="GO:0005829">
    <property type="term" value="C:cytosol"/>
    <property type="evidence" value="ECO:0007669"/>
    <property type="project" value="TreeGrafter"/>
</dbReference>
<accession>A0A5S5CBF0</accession>
<dbReference type="Proteomes" id="UP000323257">
    <property type="component" value="Unassembled WGS sequence"/>
</dbReference>
<evidence type="ECO:0000256" key="9">
    <source>
        <dbReference type="ARBA" id="ARBA00023235"/>
    </source>
</evidence>
<dbReference type="GO" id="GO:0006012">
    <property type="term" value="P:galactose metabolic process"/>
    <property type="evidence" value="ECO:0007669"/>
    <property type="project" value="UniProtKB-UniPathway"/>
</dbReference>
<dbReference type="PANTHER" id="PTHR43725:SF47">
    <property type="entry name" value="UDP-GLUCOSE 4-EPIMERASE"/>
    <property type="match status" value="1"/>
</dbReference>
<dbReference type="Gene3D" id="3.90.25.10">
    <property type="entry name" value="UDP-galactose 4-epimerase, domain 1"/>
    <property type="match status" value="1"/>
</dbReference>
<dbReference type="Pfam" id="PF01370">
    <property type="entry name" value="Epimerase"/>
    <property type="match status" value="1"/>
</dbReference>
<evidence type="ECO:0000256" key="6">
    <source>
        <dbReference type="ARBA" id="ARBA00018569"/>
    </source>
</evidence>
<keyword evidence="9 10" id="KW-0413">Isomerase</keyword>
<evidence type="ECO:0000256" key="5">
    <source>
        <dbReference type="ARBA" id="ARBA00013189"/>
    </source>
</evidence>
<comment type="catalytic activity">
    <reaction evidence="1 10">
        <text>UDP-alpha-D-glucose = UDP-alpha-D-galactose</text>
        <dbReference type="Rhea" id="RHEA:22168"/>
        <dbReference type="ChEBI" id="CHEBI:58885"/>
        <dbReference type="ChEBI" id="CHEBI:66914"/>
        <dbReference type="EC" id="5.1.3.2"/>
    </reaction>
</comment>
<dbReference type="InterPro" id="IPR005886">
    <property type="entry name" value="UDP_G4E"/>
</dbReference>
<feature type="domain" description="NAD-dependent epimerase/dehydratase" evidence="11">
    <location>
        <begin position="3"/>
        <end position="261"/>
    </location>
</feature>
<organism evidence="12 13">
    <name type="scientific">Paenibacillus methanolicus</name>
    <dbReference type="NCBI Taxonomy" id="582686"/>
    <lineage>
        <taxon>Bacteria</taxon>
        <taxon>Bacillati</taxon>
        <taxon>Bacillota</taxon>
        <taxon>Bacilli</taxon>
        <taxon>Bacillales</taxon>
        <taxon>Paenibacillaceae</taxon>
        <taxon>Paenibacillus</taxon>
    </lineage>
</organism>
<comment type="caution">
    <text evidence="12">The sequence shown here is derived from an EMBL/GenBank/DDBJ whole genome shotgun (WGS) entry which is preliminary data.</text>
</comment>
<evidence type="ECO:0000256" key="1">
    <source>
        <dbReference type="ARBA" id="ARBA00000083"/>
    </source>
</evidence>
<dbReference type="InterPro" id="IPR036291">
    <property type="entry name" value="NAD(P)-bd_dom_sf"/>
</dbReference>
<name>A0A5S5CBF0_9BACL</name>
<proteinExistence type="inferred from homology"/>
<dbReference type="RefSeq" id="WP_148929587.1">
    <property type="nucleotide sequence ID" value="NZ_VNHS01000004.1"/>
</dbReference>
<gene>
    <name evidence="12" type="ORF">BCM02_104351</name>
</gene>
<evidence type="ECO:0000313" key="13">
    <source>
        <dbReference type="Proteomes" id="UP000323257"/>
    </source>
</evidence>
<dbReference type="Gene3D" id="3.40.50.720">
    <property type="entry name" value="NAD(P)-binding Rossmann-like Domain"/>
    <property type="match status" value="1"/>
</dbReference>
<dbReference type="PANTHER" id="PTHR43725">
    <property type="entry name" value="UDP-GLUCOSE 4-EPIMERASE"/>
    <property type="match status" value="1"/>
</dbReference>
<dbReference type="InterPro" id="IPR001509">
    <property type="entry name" value="Epimerase_deHydtase"/>
</dbReference>
<protein>
    <recommendedName>
        <fullName evidence="6 10">UDP-glucose 4-epimerase</fullName>
        <ecNumber evidence="5 10">5.1.3.2</ecNumber>
    </recommendedName>
</protein>
<evidence type="ECO:0000256" key="2">
    <source>
        <dbReference type="ARBA" id="ARBA00001911"/>
    </source>
</evidence>
<comment type="subunit">
    <text evidence="10">Homodimer.</text>
</comment>
<evidence type="ECO:0000256" key="8">
    <source>
        <dbReference type="ARBA" id="ARBA00023144"/>
    </source>
</evidence>
<dbReference type="SUPFAM" id="SSF51735">
    <property type="entry name" value="NAD(P)-binding Rossmann-fold domains"/>
    <property type="match status" value="1"/>
</dbReference>
<dbReference type="EMBL" id="VNHS01000004">
    <property type="protein sequence ID" value="TYP75670.1"/>
    <property type="molecule type" value="Genomic_DNA"/>
</dbReference>
<dbReference type="UniPathway" id="UPA00214"/>
<comment type="pathway">
    <text evidence="3 10">Carbohydrate metabolism; galactose metabolism.</text>
</comment>
<dbReference type="PRINTS" id="PR01713">
    <property type="entry name" value="NUCEPIMERASE"/>
</dbReference>
<keyword evidence="7 10" id="KW-0520">NAD</keyword>
<comment type="cofactor">
    <cofactor evidence="2 10">
        <name>NAD(+)</name>
        <dbReference type="ChEBI" id="CHEBI:57540"/>
    </cofactor>
</comment>
<evidence type="ECO:0000256" key="10">
    <source>
        <dbReference type="RuleBase" id="RU366046"/>
    </source>
</evidence>
<evidence type="ECO:0000256" key="7">
    <source>
        <dbReference type="ARBA" id="ARBA00023027"/>
    </source>
</evidence>
<dbReference type="CDD" id="cd05247">
    <property type="entry name" value="UDP_G4E_1_SDR_e"/>
    <property type="match status" value="1"/>
</dbReference>
<dbReference type="NCBIfam" id="NF007956">
    <property type="entry name" value="PRK10675.1"/>
    <property type="match status" value="1"/>
</dbReference>
<dbReference type="OrthoDB" id="9801785at2"/>